<evidence type="ECO:0000313" key="3">
    <source>
        <dbReference type="EMBL" id="TGO05803.1"/>
    </source>
</evidence>
<evidence type="ECO:0000256" key="2">
    <source>
        <dbReference type="ARBA" id="ARBA00022679"/>
    </source>
</evidence>
<evidence type="ECO:0000256" key="1">
    <source>
        <dbReference type="ARBA" id="ARBA00022676"/>
    </source>
</evidence>
<dbReference type="EMBL" id="RHPJ01000002">
    <property type="protein sequence ID" value="TGO05803.1"/>
    <property type="molecule type" value="Genomic_DNA"/>
</dbReference>
<reference evidence="3 4" key="1">
    <citation type="submission" date="2018-11" db="EMBL/GenBank/DDBJ databases">
        <title>Complete genome sequencing of the Actinobacteria Serinibacter sp. K3-2.</title>
        <authorList>
            <person name="Rakitin A.L."/>
            <person name="Beletsky A.V."/>
            <person name="Mardanov A.V."/>
            <person name="Ravin N.V."/>
            <person name="Gromova A.S."/>
            <person name="Filippova S.N."/>
            <person name="Gal'Chenko V.F."/>
        </authorList>
    </citation>
    <scope>NUCLEOTIDE SEQUENCE [LARGE SCALE GENOMIC DNA]</scope>
    <source>
        <strain evidence="3 4">K3-2</strain>
    </source>
</reference>
<keyword evidence="4" id="KW-1185">Reference proteome</keyword>
<keyword evidence="1" id="KW-0328">Glycosyltransferase</keyword>
<dbReference type="OrthoDB" id="9771846at2"/>
<proteinExistence type="predicted"/>
<dbReference type="Pfam" id="PF03808">
    <property type="entry name" value="Glyco_tran_WecG"/>
    <property type="match status" value="1"/>
</dbReference>
<dbReference type="RefSeq" id="WP_135849750.1">
    <property type="nucleotide sequence ID" value="NZ_RHPJ01000002.1"/>
</dbReference>
<gene>
    <name evidence="3" type="ORF">SERN_1807</name>
</gene>
<dbReference type="PANTHER" id="PTHR34136">
    <property type="match status" value="1"/>
</dbReference>
<accession>A0A4Z1E5U1</accession>
<dbReference type="Proteomes" id="UP000297318">
    <property type="component" value="Unassembled WGS sequence"/>
</dbReference>
<organism evidence="3 4">
    <name type="scientific">Serinibacter arcticus</name>
    <dbReference type="NCBI Taxonomy" id="1655435"/>
    <lineage>
        <taxon>Bacteria</taxon>
        <taxon>Bacillati</taxon>
        <taxon>Actinomycetota</taxon>
        <taxon>Actinomycetes</taxon>
        <taxon>Micrococcales</taxon>
        <taxon>Beutenbergiaceae</taxon>
        <taxon>Serinibacter</taxon>
    </lineage>
</organism>
<dbReference type="NCBIfam" id="TIGR00696">
    <property type="entry name" value="wecG_tagA_cpsF"/>
    <property type="match status" value="1"/>
</dbReference>
<dbReference type="PANTHER" id="PTHR34136:SF1">
    <property type="entry name" value="UDP-N-ACETYL-D-MANNOSAMINURONIC ACID TRANSFERASE"/>
    <property type="match status" value="1"/>
</dbReference>
<dbReference type="AlphaFoldDB" id="A0A4Z1E5U1"/>
<name>A0A4Z1E5U1_9MICO</name>
<dbReference type="CDD" id="cd06533">
    <property type="entry name" value="Glyco_transf_WecG_TagA"/>
    <property type="match status" value="1"/>
</dbReference>
<comment type="caution">
    <text evidence="3">The sequence shown here is derived from an EMBL/GenBank/DDBJ whole genome shotgun (WGS) entry which is preliminary data.</text>
</comment>
<sequence>MTDSEARRSSALAPVARVDVLGVNVSIVTVDDLVSFVDSAVAGSFPVVIAAHNLHSVYLARTDSEFARFYQGSDVVVVDGWPVLAGLNRARAASGLAPLPSSHRFGSTDWIDRATALAAVRRVAVIGASSESSSAFVARLLSSPDAPEVLAIPGHPWSADRAAEAVERVSSFEPDLVLVGMGMPLQEQVVTGLIGHLDRGVIATVGGAIDQLSGTQSLAPRWTGRLGVEWLWRLASDPRRLARRYLVEPVQLALVIAKERRAR</sequence>
<dbReference type="InterPro" id="IPR004629">
    <property type="entry name" value="WecG_TagA_CpsF"/>
</dbReference>
<keyword evidence="2 3" id="KW-0808">Transferase</keyword>
<protein>
    <submittedName>
        <fullName evidence="3">N-acetylmannosaminyltransferase</fullName>
    </submittedName>
</protein>
<evidence type="ECO:0000313" key="4">
    <source>
        <dbReference type="Proteomes" id="UP000297318"/>
    </source>
</evidence>
<dbReference type="GO" id="GO:0016758">
    <property type="term" value="F:hexosyltransferase activity"/>
    <property type="evidence" value="ECO:0007669"/>
    <property type="project" value="TreeGrafter"/>
</dbReference>